<feature type="domain" description="Hemerythrin-like" evidence="3">
    <location>
        <begin position="154"/>
        <end position="273"/>
    </location>
</feature>
<dbReference type="InterPro" id="IPR012312">
    <property type="entry name" value="Hemerythrin-like"/>
</dbReference>
<dbReference type="RefSeq" id="WP_167981025.1">
    <property type="nucleotide sequence ID" value="NZ_JAATEJ010000001.1"/>
</dbReference>
<comment type="caution">
    <text evidence="4">The sequence shown here is derived from an EMBL/GenBank/DDBJ whole genome shotgun (WGS) entry which is preliminary data.</text>
</comment>
<dbReference type="EMBL" id="JAATEJ010000001">
    <property type="protein sequence ID" value="NJP42183.1"/>
    <property type="molecule type" value="Genomic_DNA"/>
</dbReference>
<evidence type="ECO:0000256" key="2">
    <source>
        <dbReference type="ARBA" id="ARBA00049106"/>
    </source>
</evidence>
<comment type="similarity">
    <text evidence="1">Belongs to the F420H(2)-dependent quinone reductase family.</text>
</comment>
<dbReference type="Pfam" id="PF01814">
    <property type="entry name" value="Hemerythrin"/>
    <property type="match status" value="1"/>
</dbReference>
<protein>
    <submittedName>
        <fullName evidence="4">Nitroreductase family deazaflavin-dependent oxidoreductase</fullName>
    </submittedName>
</protein>
<organism evidence="4 5">
    <name type="scientific">Actinacidiphila epipremni</name>
    <dbReference type="NCBI Taxonomy" id="2053013"/>
    <lineage>
        <taxon>Bacteria</taxon>
        <taxon>Bacillati</taxon>
        <taxon>Actinomycetota</taxon>
        <taxon>Actinomycetes</taxon>
        <taxon>Kitasatosporales</taxon>
        <taxon>Streptomycetaceae</taxon>
        <taxon>Actinacidiphila</taxon>
    </lineage>
</organism>
<dbReference type="InterPro" id="IPR004378">
    <property type="entry name" value="F420H2_quin_Rdtase"/>
</dbReference>
<gene>
    <name evidence="4" type="ORF">HCN08_01935</name>
</gene>
<dbReference type="Pfam" id="PF04075">
    <property type="entry name" value="F420H2_quin_red"/>
    <property type="match status" value="1"/>
</dbReference>
<evidence type="ECO:0000256" key="1">
    <source>
        <dbReference type="ARBA" id="ARBA00008710"/>
    </source>
</evidence>
<keyword evidence="5" id="KW-1185">Reference proteome</keyword>
<sequence length="275" mass="29348">MPDWTDTIIAEFRANGGRVGGMFEGADLVLLTTTGARSGTRRTTPLGVAREDGRLLVFASNAGGDRHPGWYHNVLAHPRAEAETGDGAGGVRTLAVRAEVLTGAERDAAYARQAARIPAYGDYARKTARVIPVVALHPLDLTTADPARNRAIAQQLLTVHAALREQLAALRSGGVPAGELGVHCLAFCDALGSHHAAEDAVFPAFDTGFPHLAPVLARLRAEHREVARELAALREPPAAPDAPGARTTARLDRLADQLERHFRHEEEHLIPALLG</sequence>
<evidence type="ECO:0000259" key="3">
    <source>
        <dbReference type="Pfam" id="PF01814"/>
    </source>
</evidence>
<dbReference type="SUPFAM" id="SSF50475">
    <property type="entry name" value="FMN-binding split barrel"/>
    <property type="match status" value="1"/>
</dbReference>
<dbReference type="InterPro" id="IPR012349">
    <property type="entry name" value="Split_barrel_FMN-bd"/>
</dbReference>
<reference evidence="4 5" key="1">
    <citation type="submission" date="2020-03" db="EMBL/GenBank/DDBJ databases">
        <title>WGS of actinomycetes isolated from Thailand.</title>
        <authorList>
            <person name="Thawai C."/>
        </authorList>
    </citation>
    <scope>NUCLEOTIDE SEQUENCE [LARGE SCALE GENOMIC DNA]</scope>
    <source>
        <strain evidence="4 5">PRB2-1</strain>
    </source>
</reference>
<comment type="catalytic activity">
    <reaction evidence="2">
        <text>oxidized coenzyme F420-(gamma-L-Glu)(n) + a quinol + H(+) = reduced coenzyme F420-(gamma-L-Glu)(n) + a quinone</text>
        <dbReference type="Rhea" id="RHEA:39663"/>
        <dbReference type="Rhea" id="RHEA-COMP:12939"/>
        <dbReference type="Rhea" id="RHEA-COMP:14378"/>
        <dbReference type="ChEBI" id="CHEBI:15378"/>
        <dbReference type="ChEBI" id="CHEBI:24646"/>
        <dbReference type="ChEBI" id="CHEBI:132124"/>
        <dbReference type="ChEBI" id="CHEBI:133980"/>
        <dbReference type="ChEBI" id="CHEBI:139511"/>
    </reaction>
</comment>
<accession>A0ABX0ZEH0</accession>
<proteinExistence type="inferred from homology"/>
<name>A0ABX0ZEH0_9ACTN</name>
<dbReference type="PANTHER" id="PTHR39428">
    <property type="entry name" value="F420H(2)-DEPENDENT QUINONE REDUCTASE RV1261C"/>
    <property type="match status" value="1"/>
</dbReference>
<evidence type="ECO:0000313" key="4">
    <source>
        <dbReference type="EMBL" id="NJP42183.1"/>
    </source>
</evidence>
<dbReference type="PANTHER" id="PTHR39428:SF1">
    <property type="entry name" value="F420H(2)-DEPENDENT QUINONE REDUCTASE RV1261C"/>
    <property type="match status" value="1"/>
</dbReference>
<dbReference type="Gene3D" id="1.20.120.520">
    <property type="entry name" value="nmb1532 protein domain like"/>
    <property type="match status" value="1"/>
</dbReference>
<evidence type="ECO:0000313" key="5">
    <source>
        <dbReference type="Proteomes" id="UP000734511"/>
    </source>
</evidence>
<dbReference type="Gene3D" id="2.30.110.10">
    <property type="entry name" value="Electron Transport, Fmn-binding Protein, Chain A"/>
    <property type="match status" value="1"/>
</dbReference>
<dbReference type="NCBIfam" id="TIGR00026">
    <property type="entry name" value="hi_GC_TIGR00026"/>
    <property type="match status" value="1"/>
</dbReference>
<dbReference type="Proteomes" id="UP000734511">
    <property type="component" value="Unassembled WGS sequence"/>
</dbReference>